<reference evidence="3 4" key="1">
    <citation type="journal article" date="2022" name="Arch. Microbiol.">
        <title>Paraburkholderia bengalensis sp. nov. isolated from roots of Oryza sativa, IR64.</title>
        <authorList>
            <person name="Nag P."/>
            <person name="Mondal N."/>
            <person name="Sarkar J."/>
            <person name="Das S."/>
        </authorList>
    </citation>
    <scope>NUCLEOTIDE SEQUENCE [LARGE SCALE GENOMIC DNA]</scope>
    <source>
        <strain evidence="3 4">IR64_4_BI</strain>
    </source>
</reference>
<dbReference type="PROSITE" id="PS50914">
    <property type="entry name" value="BON"/>
    <property type="match status" value="1"/>
</dbReference>
<dbReference type="InterPro" id="IPR007055">
    <property type="entry name" value="BON_dom"/>
</dbReference>
<evidence type="ECO:0000313" key="4">
    <source>
        <dbReference type="Proteomes" id="UP001386437"/>
    </source>
</evidence>
<keyword evidence="4" id="KW-1185">Reference proteome</keyword>
<dbReference type="EMBL" id="JACFYJ010000010">
    <property type="protein sequence ID" value="MEI5997362.1"/>
    <property type="molecule type" value="Genomic_DNA"/>
</dbReference>
<evidence type="ECO:0000256" key="1">
    <source>
        <dbReference type="SAM" id="SignalP"/>
    </source>
</evidence>
<dbReference type="Proteomes" id="UP001386437">
    <property type="component" value="Unassembled WGS sequence"/>
</dbReference>
<feature type="signal peptide" evidence="1">
    <location>
        <begin position="1"/>
        <end position="24"/>
    </location>
</feature>
<comment type="caution">
    <text evidence="3">The sequence shown here is derived from an EMBL/GenBank/DDBJ whole genome shotgun (WGS) entry which is preliminary data.</text>
</comment>
<dbReference type="Gene3D" id="3.30.1340.30">
    <property type="match status" value="1"/>
</dbReference>
<organism evidence="3 4">
    <name type="scientific">Paraburkholderia bengalensis</name>
    <dbReference type="NCBI Taxonomy" id="2747562"/>
    <lineage>
        <taxon>Bacteria</taxon>
        <taxon>Pseudomonadati</taxon>
        <taxon>Pseudomonadota</taxon>
        <taxon>Betaproteobacteria</taxon>
        <taxon>Burkholderiales</taxon>
        <taxon>Burkholderiaceae</taxon>
        <taxon>Paraburkholderia</taxon>
    </lineage>
</organism>
<dbReference type="InterPro" id="IPR051686">
    <property type="entry name" value="Lipoprotein_DolP"/>
</dbReference>
<feature type="chain" id="PRO_5047377753" evidence="1">
    <location>
        <begin position="25"/>
        <end position="121"/>
    </location>
</feature>
<dbReference type="PANTHER" id="PTHR34606">
    <property type="entry name" value="BON DOMAIN-CONTAINING PROTEIN"/>
    <property type="match status" value="1"/>
</dbReference>
<dbReference type="Pfam" id="PF04972">
    <property type="entry name" value="BON"/>
    <property type="match status" value="1"/>
</dbReference>
<evidence type="ECO:0000259" key="2">
    <source>
        <dbReference type="PROSITE" id="PS50914"/>
    </source>
</evidence>
<evidence type="ECO:0000313" key="3">
    <source>
        <dbReference type="EMBL" id="MEI5997362.1"/>
    </source>
</evidence>
<dbReference type="RefSeq" id="WP_054923949.1">
    <property type="nucleotide sequence ID" value="NZ_JACFYJ010000010.1"/>
</dbReference>
<proteinExistence type="predicted"/>
<sequence>MKTRNILQLVAVLAGVALTSTVYAQASDSMSMASAPAASTWKGKSTPEDKKLARDVRKALAKAQNFDVSNVFVKARGGAVLLTGSVKDGSQIAQATQVTQGVQGVSSVSNKLTLYSKGNQQ</sequence>
<name>A0ABU8IP24_9BURK</name>
<dbReference type="PANTHER" id="PTHR34606:SF15">
    <property type="entry name" value="BON DOMAIN-CONTAINING PROTEIN"/>
    <property type="match status" value="1"/>
</dbReference>
<accession>A0ABU8IP24</accession>
<gene>
    <name evidence="3" type="ORF">H3V53_09110</name>
</gene>
<protein>
    <submittedName>
        <fullName evidence="3">BON domain-containing protein</fullName>
    </submittedName>
</protein>
<keyword evidence="1" id="KW-0732">Signal</keyword>
<feature type="domain" description="BON" evidence="2">
    <location>
        <begin position="48"/>
        <end position="116"/>
    </location>
</feature>